<dbReference type="GeneTree" id="ENSGT00530000065303"/>
<reference evidence="3" key="2">
    <citation type="submission" date="2025-09" db="UniProtKB">
        <authorList>
            <consortium name="Ensembl"/>
        </authorList>
    </citation>
    <scope>IDENTIFICATION</scope>
</reference>
<dbReference type="OrthoDB" id="8887570at2759"/>
<keyword evidence="1" id="KW-0472">Membrane</keyword>
<proteinExistence type="predicted"/>
<keyword evidence="1" id="KW-1133">Transmembrane helix</keyword>
<reference evidence="3" key="1">
    <citation type="submission" date="2025-08" db="UniProtKB">
        <authorList>
            <consortium name="Ensembl"/>
        </authorList>
    </citation>
    <scope>IDENTIFICATION</scope>
</reference>
<dbReference type="AlphaFoldDB" id="A0A8D2D9Y3"/>
<evidence type="ECO:0000313" key="3">
    <source>
        <dbReference type="Ensembl" id="ENSSVLP00005021678.1"/>
    </source>
</evidence>
<accession>A0A8D2D9Y3</accession>
<keyword evidence="2" id="KW-0732">Signal</keyword>
<dbReference type="Proteomes" id="UP000694564">
    <property type="component" value="Chromosome 5"/>
</dbReference>
<protein>
    <submittedName>
        <fullName evidence="3">Uncharacterized protein</fullName>
    </submittedName>
</protein>
<name>A0A8D2D9Y3_SCIVU</name>
<evidence type="ECO:0000256" key="2">
    <source>
        <dbReference type="SAM" id="SignalP"/>
    </source>
</evidence>
<feature type="chain" id="PRO_5034284228" evidence="2">
    <location>
        <begin position="19"/>
        <end position="70"/>
    </location>
</feature>
<keyword evidence="1" id="KW-0812">Transmembrane</keyword>
<keyword evidence="4" id="KW-1185">Reference proteome</keyword>
<dbReference type="Ensembl" id="ENSSVLT00005024144.1">
    <property type="protein sequence ID" value="ENSSVLP00005021678.1"/>
    <property type="gene ID" value="ENSSVLG00005017329.1"/>
</dbReference>
<feature type="signal peptide" evidence="2">
    <location>
        <begin position="1"/>
        <end position="18"/>
    </location>
</feature>
<evidence type="ECO:0000313" key="4">
    <source>
        <dbReference type="Proteomes" id="UP000694564"/>
    </source>
</evidence>
<evidence type="ECO:0000256" key="1">
    <source>
        <dbReference type="SAM" id="Phobius"/>
    </source>
</evidence>
<feature type="transmembrane region" description="Helical" evidence="1">
    <location>
        <begin position="42"/>
        <end position="63"/>
    </location>
</feature>
<sequence length="70" mass="8063">MKWLWLCPGLCSLLMGQAKAPSQVEPWEWSQTYALLSWQNLVLVGTIFSLLLVTIIIMAFCVYKPIQRPH</sequence>
<organism evidence="3 4">
    <name type="scientific">Sciurus vulgaris</name>
    <name type="common">Eurasian red squirrel</name>
    <dbReference type="NCBI Taxonomy" id="55149"/>
    <lineage>
        <taxon>Eukaryota</taxon>
        <taxon>Metazoa</taxon>
        <taxon>Chordata</taxon>
        <taxon>Craniata</taxon>
        <taxon>Vertebrata</taxon>
        <taxon>Euteleostomi</taxon>
        <taxon>Mammalia</taxon>
        <taxon>Eutheria</taxon>
        <taxon>Euarchontoglires</taxon>
        <taxon>Glires</taxon>
        <taxon>Rodentia</taxon>
        <taxon>Sciuromorpha</taxon>
        <taxon>Sciuridae</taxon>
        <taxon>Sciurinae</taxon>
        <taxon>Sciurini</taxon>
        <taxon>Sciurus</taxon>
    </lineage>
</organism>